<evidence type="ECO:0000256" key="4">
    <source>
        <dbReference type="ARBA" id="ARBA00022801"/>
    </source>
</evidence>
<feature type="compositionally biased region" description="Basic and acidic residues" evidence="9">
    <location>
        <begin position="1314"/>
        <end position="1323"/>
    </location>
</feature>
<evidence type="ECO:0000256" key="8">
    <source>
        <dbReference type="ARBA" id="ARBA00023242"/>
    </source>
</evidence>
<dbReference type="Gene3D" id="3.40.50.10810">
    <property type="entry name" value="Tandem AAA-ATPase domain"/>
    <property type="match status" value="1"/>
</dbReference>
<dbReference type="PANTHER" id="PTHR10799">
    <property type="entry name" value="SNF2/RAD54 HELICASE FAMILY"/>
    <property type="match status" value="1"/>
</dbReference>
<evidence type="ECO:0000256" key="6">
    <source>
        <dbReference type="ARBA" id="ARBA00022840"/>
    </source>
</evidence>
<feature type="compositionally biased region" description="Low complexity" evidence="9">
    <location>
        <begin position="1281"/>
        <end position="1299"/>
    </location>
</feature>
<evidence type="ECO:0000256" key="9">
    <source>
        <dbReference type="SAM" id="MobiDB-lite"/>
    </source>
</evidence>
<dbReference type="SUPFAM" id="SSF52540">
    <property type="entry name" value="P-loop containing nucleoside triphosphate hydrolases"/>
    <property type="match status" value="2"/>
</dbReference>
<dbReference type="CDD" id="cd18793">
    <property type="entry name" value="SF2_C_SNF"/>
    <property type="match status" value="1"/>
</dbReference>
<dbReference type="InterPro" id="IPR049730">
    <property type="entry name" value="SNF2/RAD54-like_C"/>
</dbReference>
<sequence length="1513" mass="173732">MENMRNIESKAVRFEDEGYMDMDIGNPGVNHTLEKVVVEASVKSTEIFSKCLETSVRFRELRKHRLEIVNNMEAPDICVLKSRFKILIQCYRMLSRGLVPGERLLGELFCMMDDLIIRRGFDLFNFGEEPAGAETQVFLVLKDYFDHSRRIFRDRVESTGNLLEMRGEQNGKLPTGELTRVFSEINSLRINPLGFAGSLELESSLSERWGRYSSREKQILDAFRDIDSESRLRKFLALPADVAYRASLQEKLMRLSRVQSRVRGHVKERGMYYQTPKESSQESSGQSEHPKHGSSSVLVKSQDKEPHQDSKLGTEDSLSEKHKALEESILRGISSSGLIIPSRISSHQASRASLLSGISQRISEFWELKSPTIHQYRFQMIIDGVPAERERMVREKRRRKAQLGRLAVSATKQVVSIQSQKQINMERKERERLRLLRENDLEAYLELVKETKNRRLQELINQTDRFLLDIGLRVQDQKMVGSEMGNAQASLDAERASAENLAGSSETVINEESEFVNIPKTTSVASYYTMAHSVTEHISDKPMKLLKGGSLLPYQEIGVEWMLSLYNNKLHGILADEMGLGKTVQTIALLTYLYEHKDNQGPHLVVVPLSTLPNWQKEFETWSPELKILCFKGSRYERRSLIYEMRQTKFNVCLTTFDFIIRESGPLQSIQWRHIIVDEGHRLKNSKSKFHVVLADFNSENRLLLTGTPLQNSITELWSLLNFLLPQVFHSVEDFQVWFSKPFSDLPSSEASLELSEEERLFVISRLHSILRPFLLRRVKSDVLQDLPEKKEYIIRMELTPWQRIVYDQIKQKAVHSMDLSSGKIQYRSVSNTIMQLRKIVNHPYLFVEEYLIENDDIFRVSCKFEVLDRMLPKLIRFRHKVLIFCQMTQLMDILGDFLDYRGIDHHRLDGTMTIQERKEKMDEFNSPDSEKLVFVLSTRAGGLGLNLQAADTVIIFDSDWNPHQDLQAQSRAHRMGQKNEVRVLRFVSISGVEELVLKRAQKKLEIDHKIIQAGMFNSTQVEEEEREDRLKELFGKEEYKSDSRVTTPSEINRFLARNDEELKAFEEMDKKTFGRSIYQRIQEWSKGIAKKSMASSRSSKGKDKEVEHCENKGGASEDIDSTLLEYGQNLSKSPPKPKKPGRKQKPAAGEQESQEEAGYESPRAQEALTLEESKVYLDCLEDSGRIISMQEVPEWIVRPPNEVNAELGIEDNSLDEIRDLDRSERKSRWKSNKDYLCVEGLSERAFLRVMEKYETGEITDITKELMKETSKRRRSLPAISLSTNSESSSRRGSPSSMSLKGKRSSLRNISTFKRQDRQERRKSSSYFASSSSPPPNMNESLSEKSASKRRKIISFSDDGRDDDDESYEEFESSEATRKVSTRYGGTSRRQKPASQKLESDEEDHPLDNEDEEEDSVDANDDDEDYLYSNPSESSKKSKKKATNSSAMKGSAEKGPNDQKSKKTVSNRKAIKTEKSSSDLKGSQINNSESSSHLASDYLDSLPDTPEAEVLHS</sequence>
<dbReference type="FunFam" id="3.40.50.10810:FF:000015">
    <property type="entry name" value="lymphoid-specific helicase isoform X1"/>
    <property type="match status" value="1"/>
</dbReference>
<dbReference type="InterPro" id="IPR027417">
    <property type="entry name" value="P-loop_NTPase"/>
</dbReference>
<dbReference type="InterPro" id="IPR000330">
    <property type="entry name" value="SNF2_N"/>
</dbReference>
<evidence type="ECO:0000256" key="2">
    <source>
        <dbReference type="ARBA" id="ARBA00007025"/>
    </source>
</evidence>
<protein>
    <submittedName>
        <fullName evidence="12">SWI/SNF related putative transcriptional regulator ATPase</fullName>
    </submittedName>
</protein>
<proteinExistence type="inferred from homology"/>
<dbReference type="InterPro" id="IPR014001">
    <property type="entry name" value="Helicase_ATP-bd"/>
</dbReference>
<keyword evidence="5" id="KW-0347">Helicase</keyword>
<keyword evidence="7" id="KW-0175">Coiled coil</keyword>
<dbReference type="Pfam" id="PF00176">
    <property type="entry name" value="SNF2-rel_dom"/>
    <property type="match status" value="1"/>
</dbReference>
<evidence type="ECO:0000256" key="7">
    <source>
        <dbReference type="ARBA" id="ARBA00023054"/>
    </source>
</evidence>
<feature type="compositionally biased region" description="Acidic residues" evidence="9">
    <location>
        <begin position="1400"/>
        <end position="1426"/>
    </location>
</feature>
<comment type="caution">
    <text evidence="12">The sequence shown here is derived from an EMBL/GenBank/DDBJ whole genome shotgun (WGS) entry which is preliminary data.</text>
</comment>
<feature type="domain" description="Helicase ATP-binding" evidence="10">
    <location>
        <begin position="563"/>
        <end position="727"/>
    </location>
</feature>
<keyword evidence="8" id="KW-0539">Nucleus</keyword>
<evidence type="ECO:0000259" key="11">
    <source>
        <dbReference type="PROSITE" id="PS51194"/>
    </source>
</evidence>
<evidence type="ECO:0000256" key="1">
    <source>
        <dbReference type="ARBA" id="ARBA00004123"/>
    </source>
</evidence>
<feature type="compositionally biased region" description="Acidic residues" evidence="9">
    <location>
        <begin position="1360"/>
        <end position="1373"/>
    </location>
</feature>
<evidence type="ECO:0000256" key="5">
    <source>
        <dbReference type="ARBA" id="ARBA00022806"/>
    </source>
</evidence>
<dbReference type="Gene3D" id="3.40.50.300">
    <property type="entry name" value="P-loop containing nucleotide triphosphate hydrolases"/>
    <property type="match status" value="1"/>
</dbReference>
<dbReference type="EMBL" id="JAPCXC010000043">
    <property type="protein sequence ID" value="KAJ1608454.1"/>
    <property type="molecule type" value="Genomic_DNA"/>
</dbReference>
<dbReference type="Proteomes" id="UP001067231">
    <property type="component" value="Unassembled WGS sequence"/>
</dbReference>
<keyword evidence="4" id="KW-0378">Hydrolase</keyword>
<feature type="region of interest" description="Disordered" evidence="9">
    <location>
        <begin position="1090"/>
        <end position="1163"/>
    </location>
</feature>
<feature type="compositionally biased region" description="Basic and acidic residues" evidence="9">
    <location>
        <begin position="1101"/>
        <end position="1112"/>
    </location>
</feature>
<feature type="compositionally biased region" description="Basic and acidic residues" evidence="9">
    <location>
        <begin position="301"/>
        <end position="318"/>
    </location>
</feature>
<dbReference type="SMART" id="SM00487">
    <property type="entry name" value="DEXDc"/>
    <property type="match status" value="1"/>
</dbReference>
<dbReference type="OrthoDB" id="5857104at2759"/>
<dbReference type="SMART" id="SM00490">
    <property type="entry name" value="HELICc"/>
    <property type="match status" value="1"/>
</dbReference>
<dbReference type="GO" id="GO:0005634">
    <property type="term" value="C:nucleus"/>
    <property type="evidence" value="ECO:0007669"/>
    <property type="project" value="UniProtKB-SubCell"/>
</dbReference>
<dbReference type="GO" id="GO:0004386">
    <property type="term" value="F:helicase activity"/>
    <property type="evidence" value="ECO:0007669"/>
    <property type="project" value="UniProtKB-KW"/>
</dbReference>
<comment type="subcellular location">
    <subcellularLocation>
        <location evidence="1">Nucleus</location>
    </subcellularLocation>
</comment>
<evidence type="ECO:0000259" key="10">
    <source>
        <dbReference type="PROSITE" id="PS51192"/>
    </source>
</evidence>
<dbReference type="PROSITE" id="PS51194">
    <property type="entry name" value="HELICASE_CTER"/>
    <property type="match status" value="1"/>
</dbReference>
<name>A0A9D5HX43_9CRYT</name>
<feature type="domain" description="Helicase C-terminal" evidence="11">
    <location>
        <begin position="867"/>
        <end position="1028"/>
    </location>
</feature>
<dbReference type="Pfam" id="PF00271">
    <property type="entry name" value="Helicase_C"/>
    <property type="match status" value="1"/>
</dbReference>
<accession>A0A9D5HX43</accession>
<comment type="similarity">
    <text evidence="2">Belongs to the SNF2/RAD54 helicase family.</text>
</comment>
<reference evidence="12" key="1">
    <citation type="submission" date="2022-10" db="EMBL/GenBank/DDBJ databases">
        <title>Adaptive evolution leads to modifications in subtelomeric GC content in a zoonotic Cryptosporidium species.</title>
        <authorList>
            <person name="Li J."/>
            <person name="Feng Y."/>
            <person name="Xiao L."/>
        </authorList>
    </citation>
    <scope>NUCLEOTIDE SEQUENCE</scope>
    <source>
        <strain evidence="12">33844</strain>
    </source>
</reference>
<dbReference type="GO" id="GO:0016787">
    <property type="term" value="F:hydrolase activity"/>
    <property type="evidence" value="ECO:0007669"/>
    <property type="project" value="UniProtKB-KW"/>
</dbReference>
<gene>
    <name evidence="12" type="ORF">OJ253_1940</name>
</gene>
<feature type="region of interest" description="Disordered" evidence="9">
    <location>
        <begin position="1269"/>
        <end position="1513"/>
    </location>
</feature>
<dbReference type="GO" id="GO:0005524">
    <property type="term" value="F:ATP binding"/>
    <property type="evidence" value="ECO:0007669"/>
    <property type="project" value="UniProtKB-KW"/>
</dbReference>
<evidence type="ECO:0000256" key="3">
    <source>
        <dbReference type="ARBA" id="ARBA00022741"/>
    </source>
</evidence>
<keyword evidence="3" id="KW-0547">Nucleotide-binding</keyword>
<evidence type="ECO:0000313" key="12">
    <source>
        <dbReference type="EMBL" id="KAJ1608454.1"/>
    </source>
</evidence>
<dbReference type="PROSITE" id="PS51192">
    <property type="entry name" value="HELICASE_ATP_BIND_1"/>
    <property type="match status" value="1"/>
</dbReference>
<feature type="compositionally biased region" description="Basic and acidic residues" evidence="9">
    <location>
        <begin position="1451"/>
        <end position="1461"/>
    </location>
</feature>
<keyword evidence="6" id="KW-0067">ATP-binding</keyword>
<feature type="region of interest" description="Disordered" evidence="9">
    <location>
        <begin position="266"/>
        <end position="318"/>
    </location>
</feature>
<organism evidence="12">
    <name type="scientific">Cryptosporidium canis</name>
    <dbReference type="NCBI Taxonomy" id="195482"/>
    <lineage>
        <taxon>Eukaryota</taxon>
        <taxon>Sar</taxon>
        <taxon>Alveolata</taxon>
        <taxon>Apicomplexa</taxon>
        <taxon>Conoidasida</taxon>
        <taxon>Coccidia</taxon>
        <taxon>Eucoccidiorida</taxon>
        <taxon>Eimeriorina</taxon>
        <taxon>Cryptosporidiidae</taxon>
        <taxon>Cryptosporidium</taxon>
    </lineage>
</organism>
<dbReference type="InterPro" id="IPR038718">
    <property type="entry name" value="SNF2-like_sf"/>
</dbReference>
<feature type="compositionally biased region" description="Polar residues" evidence="9">
    <location>
        <begin position="1479"/>
        <end position="1494"/>
    </location>
</feature>
<dbReference type="InterPro" id="IPR001650">
    <property type="entry name" value="Helicase_C-like"/>
</dbReference>
<feature type="compositionally biased region" description="Basic residues" evidence="9">
    <location>
        <begin position="1136"/>
        <end position="1146"/>
    </location>
</feature>